<dbReference type="SFLD" id="SFLDG01383">
    <property type="entry name" value="cyclic_pyranopterin_phosphate"/>
    <property type="match status" value="1"/>
</dbReference>
<accession>A0A835LCZ8</accession>
<dbReference type="GO" id="GO:0008270">
    <property type="term" value="F:zinc ion binding"/>
    <property type="evidence" value="ECO:0007669"/>
    <property type="project" value="UniProtKB-KW"/>
</dbReference>
<dbReference type="GO" id="GO:0061798">
    <property type="term" value="F:GTP 3',8'-cyclase activity"/>
    <property type="evidence" value="ECO:0007669"/>
    <property type="project" value="UniProtKB-EC"/>
</dbReference>
<sequence length="575" mass="64259">MEASSTEIKEQDLISKLDENFPGQNHDPEVDCTLKLGLSCDQPGSSSMNSDMTLQSNIYTKDICVDPSAGYQEMNNNWVMNGTGNAYDGHFDVSPGSIGLNSSTASSVAHGDLSTTPIICNNYKNLYPVNPQNNMDVGNNFQRKAEPESLKKCLVCRTTTTPLWRKGPDGEKEGRKEEVGIIEPKQSLRNQPLKESFKFQRMRRQGFSRIFGYPLKIHCLKNNLDKKYQYRTCAQLAEDKPKQAAAASDMLVDSFGRLHTYLRISLTERCNLRCQYCMPANGVELTPNPSLLSNNEIIRLADLFVRSGVDKIRLTGGEPTIRRDIEDICLQLSNLKGLKTLAITTNGITLAKKLPKLKQCGLNALNISLDTLVPAKFEFMTRRKGHERVLESINAAADLGYNPVKVNCVVMRGFNDDEICDFVELTREKPINVRFIEFMPFDGNVWNVKKLVPYSEMLDRVVKQFNNLNRLRDHPTDTAKNFKIDGFVGTVSFITSMTEHFCAGCNRLRLLADGNLKVCLFGPSEVSLRDPIRSGVDDLGLTEIIGAAVKRKKVAHAGMFDIAKTTNRPMIHIGG</sequence>
<evidence type="ECO:0000256" key="15">
    <source>
        <dbReference type="ARBA" id="ARBA00023134"/>
    </source>
</evidence>
<dbReference type="InterPro" id="IPR013088">
    <property type="entry name" value="Znf_NHR/GATA"/>
</dbReference>
<dbReference type="InterPro" id="IPR007197">
    <property type="entry name" value="rSAM"/>
</dbReference>
<evidence type="ECO:0000256" key="16">
    <source>
        <dbReference type="ARBA" id="ARBA00023150"/>
    </source>
</evidence>
<dbReference type="EC" id="4.1.99.22" evidence="6"/>
<evidence type="ECO:0000256" key="6">
    <source>
        <dbReference type="ARBA" id="ARBA00012167"/>
    </source>
</evidence>
<comment type="similarity">
    <text evidence="4">In the C-terminal section; belongs to the MoaC family.</text>
</comment>
<dbReference type="OrthoDB" id="429626at2759"/>
<reference evidence="25 26" key="1">
    <citation type="submission" date="2020-10" db="EMBL/GenBank/DDBJ databases">
        <title>The Coptis chinensis genome and diversification of protoberbering-type alkaloids.</title>
        <authorList>
            <person name="Wang B."/>
            <person name="Shu S."/>
            <person name="Song C."/>
            <person name="Liu Y."/>
        </authorList>
    </citation>
    <scope>NUCLEOTIDE SEQUENCE [LARGE SCALE GENOMIC DNA]</scope>
    <source>
        <strain evidence="25">HL-2020</strain>
        <tissue evidence="25">Leaf</tissue>
    </source>
</reference>
<feature type="domain" description="GATA-type" evidence="23">
    <location>
        <begin position="147"/>
        <end position="171"/>
    </location>
</feature>
<dbReference type="PROSITE" id="PS51918">
    <property type="entry name" value="RADICAL_SAM"/>
    <property type="match status" value="1"/>
</dbReference>
<evidence type="ECO:0000256" key="8">
    <source>
        <dbReference type="ARBA" id="ARBA00015273"/>
    </source>
</evidence>
<dbReference type="PROSITE" id="PS01305">
    <property type="entry name" value="MOAA_NIFB_PQQE"/>
    <property type="match status" value="1"/>
</dbReference>
<dbReference type="CDD" id="cd21117">
    <property type="entry name" value="Twitch_MoaA"/>
    <property type="match status" value="1"/>
</dbReference>
<dbReference type="InterPro" id="IPR040064">
    <property type="entry name" value="MoaA-like"/>
</dbReference>
<dbReference type="PANTHER" id="PTHR22960:SF0">
    <property type="entry name" value="MOLYBDENUM COFACTOR BIOSYNTHESIS PROTEIN 1"/>
    <property type="match status" value="1"/>
</dbReference>
<dbReference type="UniPathway" id="UPA00344"/>
<dbReference type="NCBIfam" id="TIGR02666">
    <property type="entry name" value="moaA"/>
    <property type="match status" value="1"/>
</dbReference>
<evidence type="ECO:0000313" key="26">
    <source>
        <dbReference type="Proteomes" id="UP000631114"/>
    </source>
</evidence>
<dbReference type="FunFam" id="3.20.20.70:FF:000117">
    <property type="entry name" value="molybdenum cofactor biosynthesis protein 1"/>
    <property type="match status" value="1"/>
</dbReference>
<dbReference type="SFLD" id="SFLDS00029">
    <property type="entry name" value="Radical_SAM"/>
    <property type="match status" value="1"/>
</dbReference>
<evidence type="ECO:0000256" key="14">
    <source>
        <dbReference type="ARBA" id="ARBA00023014"/>
    </source>
</evidence>
<keyword evidence="21" id="KW-0863">Zinc-finger</keyword>
<dbReference type="InterPro" id="IPR050105">
    <property type="entry name" value="MoCo_biosynth_MoaA/MoaC"/>
</dbReference>
<comment type="catalytic activity">
    <reaction evidence="18">
        <text>GTP + AH2 + S-adenosyl-L-methionine = (8S)-3',8-cyclo-7,8-dihydroguanosine 5'-triphosphate + 5'-deoxyadenosine + L-methionine + A + H(+)</text>
        <dbReference type="Rhea" id="RHEA:49576"/>
        <dbReference type="ChEBI" id="CHEBI:13193"/>
        <dbReference type="ChEBI" id="CHEBI:15378"/>
        <dbReference type="ChEBI" id="CHEBI:17319"/>
        <dbReference type="ChEBI" id="CHEBI:17499"/>
        <dbReference type="ChEBI" id="CHEBI:37565"/>
        <dbReference type="ChEBI" id="CHEBI:57844"/>
        <dbReference type="ChEBI" id="CHEBI:59789"/>
        <dbReference type="ChEBI" id="CHEBI:131766"/>
        <dbReference type="EC" id="4.1.99.22"/>
    </reaction>
</comment>
<dbReference type="PANTHER" id="PTHR22960">
    <property type="entry name" value="MOLYBDOPTERIN COFACTOR SYNTHESIS PROTEIN A"/>
    <property type="match status" value="1"/>
</dbReference>
<keyword evidence="11" id="KW-0479">Metal-binding</keyword>
<dbReference type="Gene3D" id="3.20.20.70">
    <property type="entry name" value="Aldolase class I"/>
    <property type="match status" value="1"/>
</dbReference>
<evidence type="ECO:0000256" key="4">
    <source>
        <dbReference type="ARBA" id="ARBA00008484"/>
    </source>
</evidence>
<evidence type="ECO:0000256" key="22">
    <source>
        <dbReference type="SAM" id="MobiDB-lite"/>
    </source>
</evidence>
<comment type="pathway">
    <text evidence="3">Cofactor biosynthesis; molybdopterin biosynthesis.</text>
</comment>
<comment type="similarity">
    <text evidence="5">In the N-terminal section; belongs to the radical SAM superfamily. MoaA family.</text>
</comment>
<evidence type="ECO:0000256" key="13">
    <source>
        <dbReference type="ARBA" id="ARBA00023004"/>
    </source>
</evidence>
<dbReference type="InterPro" id="IPR000385">
    <property type="entry name" value="MoaA_NifB_PqqE_Fe-S-bd_CS"/>
</dbReference>
<feature type="region of interest" description="Disordered" evidence="22">
    <location>
        <begin position="1"/>
        <end position="28"/>
    </location>
</feature>
<comment type="cofactor">
    <cofactor evidence="2">
        <name>[4Fe-4S] cluster</name>
        <dbReference type="ChEBI" id="CHEBI:49883"/>
    </cofactor>
</comment>
<dbReference type="Pfam" id="PF04055">
    <property type="entry name" value="Radical_SAM"/>
    <property type="match status" value="1"/>
</dbReference>
<organism evidence="25 26">
    <name type="scientific">Coptis chinensis</name>
    <dbReference type="NCBI Taxonomy" id="261450"/>
    <lineage>
        <taxon>Eukaryota</taxon>
        <taxon>Viridiplantae</taxon>
        <taxon>Streptophyta</taxon>
        <taxon>Embryophyta</taxon>
        <taxon>Tracheophyta</taxon>
        <taxon>Spermatophyta</taxon>
        <taxon>Magnoliopsida</taxon>
        <taxon>Ranunculales</taxon>
        <taxon>Ranunculaceae</taxon>
        <taxon>Coptidoideae</taxon>
        <taxon>Coptis</taxon>
    </lineage>
</organism>
<dbReference type="SFLD" id="SFLDG01067">
    <property type="entry name" value="SPASM/twitch_domain_containing"/>
    <property type="match status" value="1"/>
</dbReference>
<dbReference type="SMART" id="SM00729">
    <property type="entry name" value="Elp3"/>
    <property type="match status" value="1"/>
</dbReference>
<evidence type="ECO:0000256" key="3">
    <source>
        <dbReference type="ARBA" id="ARBA00005046"/>
    </source>
</evidence>
<evidence type="ECO:0000259" key="24">
    <source>
        <dbReference type="PROSITE" id="PS51918"/>
    </source>
</evidence>
<evidence type="ECO:0000256" key="17">
    <source>
        <dbReference type="ARBA" id="ARBA00023239"/>
    </source>
</evidence>
<feature type="domain" description="Radical SAM core" evidence="24">
    <location>
        <begin position="254"/>
        <end position="477"/>
    </location>
</feature>
<evidence type="ECO:0000256" key="7">
    <source>
        <dbReference type="ARBA" id="ARBA00012575"/>
    </source>
</evidence>
<evidence type="ECO:0000259" key="23">
    <source>
        <dbReference type="PROSITE" id="PS50114"/>
    </source>
</evidence>
<evidence type="ECO:0000256" key="5">
    <source>
        <dbReference type="ARBA" id="ARBA00009862"/>
    </source>
</evidence>
<dbReference type="Pfam" id="PF06463">
    <property type="entry name" value="Mob_synth_C"/>
    <property type="match status" value="1"/>
</dbReference>
<keyword evidence="21" id="KW-0862">Zinc</keyword>
<comment type="caution">
    <text evidence="25">The sequence shown here is derived from an EMBL/GenBank/DDBJ whole genome shotgun (WGS) entry which is preliminary data.</text>
</comment>
<dbReference type="SFLD" id="SFLDG01386">
    <property type="entry name" value="main_SPASM_domain-containing"/>
    <property type="match status" value="1"/>
</dbReference>
<keyword evidence="9" id="KW-0004">4Fe-4S</keyword>
<dbReference type="CDD" id="cd01335">
    <property type="entry name" value="Radical_SAM"/>
    <property type="match status" value="1"/>
</dbReference>
<keyword evidence="13" id="KW-0408">Iron</keyword>
<comment type="function">
    <text evidence="19">Isoform MOCS1A and isoform MOCS1B probably form a complex that catalyzes the conversion of 5'-GTP to cyclic pyranopterin monophosphate (cPMP). MOCS1A catalyzes the cyclization of GTP to (8S)-3',8-cyclo-7,8-dihydroguanosine 5'-triphosphate and MOCS1B catalyzes the subsequent conversion of (8S)-3',8-cyclo-7,8-dihydroguanosine 5'-triphosphate to cPMP.</text>
</comment>
<dbReference type="InterPro" id="IPR013483">
    <property type="entry name" value="MoaA"/>
</dbReference>
<comment type="subunit">
    <text evidence="20">Isoform MOCS1A and isoform MOCS1B probably form a heterooligomer.</text>
</comment>
<dbReference type="SMART" id="SM00401">
    <property type="entry name" value="ZnF_GATA"/>
    <property type="match status" value="1"/>
</dbReference>
<evidence type="ECO:0000256" key="18">
    <source>
        <dbReference type="ARBA" id="ARBA00048697"/>
    </source>
</evidence>
<evidence type="ECO:0000256" key="19">
    <source>
        <dbReference type="ARBA" id="ARBA00054222"/>
    </source>
</evidence>
<evidence type="ECO:0000256" key="11">
    <source>
        <dbReference type="ARBA" id="ARBA00022723"/>
    </source>
</evidence>
<keyword evidence="26" id="KW-1185">Reference proteome</keyword>
<evidence type="ECO:0000256" key="10">
    <source>
        <dbReference type="ARBA" id="ARBA00022691"/>
    </source>
</evidence>
<dbReference type="GO" id="GO:0051539">
    <property type="term" value="F:4 iron, 4 sulfur cluster binding"/>
    <property type="evidence" value="ECO:0007669"/>
    <property type="project" value="UniProtKB-KW"/>
</dbReference>
<name>A0A835LCZ8_9MAGN</name>
<dbReference type="AlphaFoldDB" id="A0A835LCZ8"/>
<evidence type="ECO:0000256" key="9">
    <source>
        <dbReference type="ARBA" id="ARBA00022485"/>
    </source>
</evidence>
<dbReference type="InterPro" id="IPR000679">
    <property type="entry name" value="Znf_GATA"/>
</dbReference>
<dbReference type="GO" id="GO:0006355">
    <property type="term" value="P:regulation of DNA-templated transcription"/>
    <property type="evidence" value="ECO:0007669"/>
    <property type="project" value="InterPro"/>
</dbReference>
<dbReference type="InterPro" id="IPR010505">
    <property type="entry name" value="MoaA_twitch"/>
</dbReference>
<dbReference type="Gene3D" id="3.30.50.10">
    <property type="entry name" value="Erythroid Transcription Factor GATA-1, subunit A"/>
    <property type="match status" value="1"/>
</dbReference>
<keyword evidence="10" id="KW-0949">S-adenosyl-L-methionine</keyword>
<keyword evidence="14" id="KW-0411">Iron-sulfur</keyword>
<keyword evidence="16" id="KW-0501">Molybdenum cofactor biosynthesis</keyword>
<evidence type="ECO:0000313" key="25">
    <source>
        <dbReference type="EMBL" id="KAF9587244.1"/>
    </source>
</evidence>
<evidence type="ECO:0000256" key="21">
    <source>
        <dbReference type="PROSITE-ProRule" id="PRU00094"/>
    </source>
</evidence>
<dbReference type="PROSITE" id="PS50114">
    <property type="entry name" value="GATA_ZN_FINGER_2"/>
    <property type="match status" value="1"/>
</dbReference>
<dbReference type="InterPro" id="IPR006638">
    <property type="entry name" value="Elp3/MiaA/NifB-like_rSAM"/>
</dbReference>
<keyword evidence="15" id="KW-0342">GTP-binding</keyword>
<dbReference type="SUPFAM" id="SSF102114">
    <property type="entry name" value="Radical SAM enzymes"/>
    <property type="match status" value="1"/>
</dbReference>
<keyword evidence="17" id="KW-0456">Lyase</keyword>
<feature type="compositionally biased region" description="Basic and acidic residues" evidence="22">
    <location>
        <begin position="7"/>
        <end position="19"/>
    </location>
</feature>
<keyword evidence="12" id="KW-0547">Nucleotide-binding</keyword>
<dbReference type="InterPro" id="IPR058240">
    <property type="entry name" value="rSAM_sf"/>
</dbReference>
<evidence type="ECO:0000256" key="12">
    <source>
        <dbReference type="ARBA" id="ARBA00022741"/>
    </source>
</evidence>
<gene>
    <name evidence="25" type="ORF">IFM89_039535</name>
</gene>
<dbReference type="InterPro" id="IPR013785">
    <property type="entry name" value="Aldolase_TIM"/>
</dbReference>
<dbReference type="GO" id="GO:0061799">
    <property type="term" value="F:cyclic pyranopterin monophosphate synthase activity"/>
    <property type="evidence" value="ECO:0007669"/>
    <property type="project" value="UniProtKB-EC"/>
</dbReference>
<evidence type="ECO:0000256" key="2">
    <source>
        <dbReference type="ARBA" id="ARBA00001966"/>
    </source>
</evidence>
<protein>
    <recommendedName>
        <fullName evidence="8">Molybdenum cofactor biosynthesis protein 1</fullName>
        <ecNumber evidence="6">4.1.99.22</ecNumber>
        <ecNumber evidence="7">4.6.1.17</ecNumber>
    </recommendedName>
</protein>
<evidence type="ECO:0000256" key="1">
    <source>
        <dbReference type="ARBA" id="ARBA00001637"/>
    </source>
</evidence>
<dbReference type="EMBL" id="JADFTS010000017">
    <property type="protein sequence ID" value="KAF9587244.1"/>
    <property type="molecule type" value="Genomic_DNA"/>
</dbReference>
<dbReference type="GO" id="GO:0043565">
    <property type="term" value="F:sequence-specific DNA binding"/>
    <property type="evidence" value="ECO:0007669"/>
    <property type="project" value="InterPro"/>
</dbReference>
<dbReference type="GO" id="GO:0005525">
    <property type="term" value="F:GTP binding"/>
    <property type="evidence" value="ECO:0007669"/>
    <property type="project" value="UniProtKB-KW"/>
</dbReference>
<dbReference type="HAMAP" id="MF_01225_B">
    <property type="entry name" value="MoaA_B"/>
    <property type="match status" value="1"/>
</dbReference>
<dbReference type="Proteomes" id="UP000631114">
    <property type="component" value="Unassembled WGS sequence"/>
</dbReference>
<evidence type="ECO:0000256" key="20">
    <source>
        <dbReference type="ARBA" id="ARBA00063038"/>
    </source>
</evidence>
<comment type="catalytic activity">
    <reaction evidence="1">
        <text>(8S)-3',8-cyclo-7,8-dihydroguanosine 5'-triphosphate = cyclic pyranopterin phosphate + diphosphate</text>
        <dbReference type="Rhea" id="RHEA:49580"/>
        <dbReference type="ChEBI" id="CHEBI:33019"/>
        <dbReference type="ChEBI" id="CHEBI:59648"/>
        <dbReference type="ChEBI" id="CHEBI:131766"/>
        <dbReference type="EC" id="4.6.1.17"/>
    </reaction>
</comment>
<dbReference type="EC" id="4.6.1.17" evidence="7"/>
<dbReference type="GO" id="GO:0006777">
    <property type="term" value="P:Mo-molybdopterin cofactor biosynthetic process"/>
    <property type="evidence" value="ECO:0007669"/>
    <property type="project" value="UniProtKB-KW"/>
</dbReference>
<proteinExistence type="inferred from homology"/>